<dbReference type="GeneID" id="49635538"/>
<protein>
    <submittedName>
        <fullName evidence="1">General secretion pathway, M protein</fullName>
    </submittedName>
</protein>
<dbReference type="AlphaFoldDB" id="A0A336N731"/>
<gene>
    <name evidence="1" type="ORF">NCTC5908_02080</name>
</gene>
<dbReference type="Proteomes" id="UP000253728">
    <property type="component" value="Unassembled WGS sequence"/>
</dbReference>
<dbReference type="RefSeq" id="WP_005704484.1">
    <property type="nucleotide sequence ID" value="NZ_MAQF01000002.1"/>
</dbReference>
<accession>A0A336N731</accession>
<evidence type="ECO:0000313" key="1">
    <source>
        <dbReference type="EMBL" id="SSZ30257.1"/>
    </source>
</evidence>
<dbReference type="STRING" id="732.ADJ80_03690"/>
<reference evidence="1 2" key="1">
    <citation type="submission" date="2018-06" db="EMBL/GenBank/DDBJ databases">
        <authorList>
            <consortium name="Pathogen Informatics"/>
            <person name="Doyle S."/>
        </authorList>
    </citation>
    <scope>NUCLEOTIDE SEQUENCE [LARGE SCALE GENOMIC DNA]</scope>
    <source>
        <strain evidence="1 2">NCTC5908</strain>
    </source>
</reference>
<organism evidence="1 2">
    <name type="scientific">Aggregatibacter aphrophilus</name>
    <name type="common">Haemophilus aphrophilus</name>
    <dbReference type="NCBI Taxonomy" id="732"/>
    <lineage>
        <taxon>Bacteria</taxon>
        <taxon>Pseudomonadati</taxon>
        <taxon>Pseudomonadota</taxon>
        <taxon>Gammaproteobacteria</taxon>
        <taxon>Pasteurellales</taxon>
        <taxon>Pasteurellaceae</taxon>
        <taxon>Aggregatibacter</taxon>
    </lineage>
</organism>
<dbReference type="EMBL" id="UFSP01000003">
    <property type="protein sequence ID" value="SSZ30257.1"/>
    <property type="molecule type" value="Genomic_DNA"/>
</dbReference>
<evidence type="ECO:0000313" key="2">
    <source>
        <dbReference type="Proteomes" id="UP000253728"/>
    </source>
</evidence>
<sequence>MKLIDKTAVANALNHWYQLSPRQQMALLCALGALLLYLPAQHYWQQRSQLEHLMTQQQTQQATLSHQQKILAALKEKAAKQLLTPQLAGKLPPINQQIQQLAQQLHIEHSQWDFRQKPLLALHLEGHFNDLRQFLTALLNANDELELVEWQIQKLSGQNNGNTISSELLLQLNTKEN</sequence>
<name>A0A336N731_AGGAP</name>
<proteinExistence type="predicted"/>